<evidence type="ECO:0000256" key="1">
    <source>
        <dbReference type="SAM" id="Phobius"/>
    </source>
</evidence>
<reference evidence="2 3" key="1">
    <citation type="submission" date="2017-05" db="EMBL/GenBank/DDBJ databases">
        <title>Acinetobacter populi ANC 5415 (= PBJ7), whole genome shotgun sequencing project.</title>
        <authorList>
            <person name="Nemec A."/>
            <person name="Radolfova-Krizova L."/>
        </authorList>
    </citation>
    <scope>NUCLEOTIDE SEQUENCE [LARGE SCALE GENOMIC DNA]</scope>
    <source>
        <strain evidence="2 3">PBJ7</strain>
    </source>
</reference>
<feature type="transmembrane region" description="Helical" evidence="1">
    <location>
        <begin position="95"/>
        <end position="115"/>
    </location>
</feature>
<protein>
    <submittedName>
        <fullName evidence="2">Uncharacterized protein</fullName>
    </submittedName>
</protein>
<feature type="transmembrane region" description="Helical" evidence="1">
    <location>
        <begin position="22"/>
        <end position="43"/>
    </location>
</feature>
<gene>
    <name evidence="2" type="ORF">CAP51_01305</name>
</gene>
<organism evidence="2 3">
    <name type="scientific">Acinetobacter populi</name>
    <dbReference type="NCBI Taxonomy" id="1582270"/>
    <lineage>
        <taxon>Bacteria</taxon>
        <taxon>Pseudomonadati</taxon>
        <taxon>Pseudomonadota</taxon>
        <taxon>Gammaproteobacteria</taxon>
        <taxon>Moraxellales</taxon>
        <taxon>Moraxellaceae</taxon>
        <taxon>Acinetobacter</taxon>
    </lineage>
</organism>
<sequence>MFSQAQLLVKCMRTYKLFEDKLFLMGLGVVYGMINILGAFFAARQTFRLVNKYANRIQKMYTLKIIGIFLCILVFFTIFTLISMISAIFPINDSLWEYFSGSSVLAMFFTLLILFGRNKKL</sequence>
<comment type="caution">
    <text evidence="2">The sequence shown here is derived from an EMBL/GenBank/DDBJ whole genome shotgun (WGS) entry which is preliminary data.</text>
</comment>
<name>A0A1Z9Z1I3_9GAMM</name>
<dbReference type="EMBL" id="NEXX01000001">
    <property type="protein sequence ID" value="OUY08287.1"/>
    <property type="molecule type" value="Genomic_DNA"/>
</dbReference>
<dbReference type="AlphaFoldDB" id="A0A1Z9Z1I3"/>
<accession>A0A1Z9Z1I3</accession>
<keyword evidence="1" id="KW-0812">Transmembrane</keyword>
<evidence type="ECO:0000313" key="3">
    <source>
        <dbReference type="Proteomes" id="UP000196536"/>
    </source>
</evidence>
<keyword evidence="1" id="KW-1133">Transmembrane helix</keyword>
<feature type="transmembrane region" description="Helical" evidence="1">
    <location>
        <begin position="63"/>
        <end position="89"/>
    </location>
</feature>
<dbReference type="Proteomes" id="UP000196536">
    <property type="component" value="Unassembled WGS sequence"/>
</dbReference>
<keyword evidence="3" id="KW-1185">Reference proteome</keyword>
<evidence type="ECO:0000313" key="2">
    <source>
        <dbReference type="EMBL" id="OUY08287.1"/>
    </source>
</evidence>
<proteinExistence type="predicted"/>
<keyword evidence="1" id="KW-0472">Membrane</keyword>